<name>A0A392PL72_9FABA</name>
<evidence type="ECO:0000313" key="1">
    <source>
        <dbReference type="EMBL" id="MCI12249.1"/>
    </source>
</evidence>
<evidence type="ECO:0000313" key="2">
    <source>
        <dbReference type="Proteomes" id="UP000265520"/>
    </source>
</evidence>
<dbReference type="Proteomes" id="UP000265520">
    <property type="component" value="Unassembled WGS sequence"/>
</dbReference>
<comment type="caution">
    <text evidence="1">The sequence shown here is derived from an EMBL/GenBank/DDBJ whole genome shotgun (WGS) entry which is preliminary data.</text>
</comment>
<protein>
    <submittedName>
        <fullName evidence="1">Uncharacterized protein</fullName>
    </submittedName>
</protein>
<accession>A0A392PL72</accession>
<keyword evidence="2" id="KW-1185">Reference proteome</keyword>
<sequence length="9" mass="1131">IGVRDERRM</sequence>
<organism evidence="1 2">
    <name type="scientific">Trifolium medium</name>
    <dbReference type="NCBI Taxonomy" id="97028"/>
    <lineage>
        <taxon>Eukaryota</taxon>
        <taxon>Viridiplantae</taxon>
        <taxon>Streptophyta</taxon>
        <taxon>Embryophyta</taxon>
        <taxon>Tracheophyta</taxon>
        <taxon>Spermatophyta</taxon>
        <taxon>Magnoliopsida</taxon>
        <taxon>eudicotyledons</taxon>
        <taxon>Gunneridae</taxon>
        <taxon>Pentapetalae</taxon>
        <taxon>rosids</taxon>
        <taxon>fabids</taxon>
        <taxon>Fabales</taxon>
        <taxon>Fabaceae</taxon>
        <taxon>Papilionoideae</taxon>
        <taxon>50 kb inversion clade</taxon>
        <taxon>NPAAA clade</taxon>
        <taxon>Hologalegina</taxon>
        <taxon>IRL clade</taxon>
        <taxon>Trifolieae</taxon>
        <taxon>Trifolium</taxon>
    </lineage>
</organism>
<dbReference type="EMBL" id="LXQA010083397">
    <property type="protein sequence ID" value="MCI12249.1"/>
    <property type="molecule type" value="Genomic_DNA"/>
</dbReference>
<feature type="non-terminal residue" evidence="1">
    <location>
        <position position="1"/>
    </location>
</feature>
<reference evidence="1 2" key="1">
    <citation type="journal article" date="2018" name="Front. Plant Sci.">
        <title>Red Clover (Trifolium pratense) and Zigzag Clover (T. medium) - A Picture of Genomic Similarities and Differences.</title>
        <authorList>
            <person name="Dluhosova J."/>
            <person name="Istvanek J."/>
            <person name="Nedelnik J."/>
            <person name="Repkova J."/>
        </authorList>
    </citation>
    <scope>NUCLEOTIDE SEQUENCE [LARGE SCALE GENOMIC DNA]</scope>
    <source>
        <strain evidence="2">cv. 10/8</strain>
        <tissue evidence="1">Leaf</tissue>
    </source>
</reference>
<proteinExistence type="predicted"/>